<dbReference type="InterPro" id="IPR050032">
    <property type="entry name" value="AcdA"/>
</dbReference>
<feature type="domain" description="Acyl-CoA oxidase/dehydrogenase middle" evidence="11">
    <location>
        <begin position="120"/>
        <end position="216"/>
    </location>
</feature>
<dbReference type="InterPro" id="IPR009075">
    <property type="entry name" value="AcylCo_DH/oxidase_C"/>
</dbReference>
<dbReference type="InterPro" id="IPR037069">
    <property type="entry name" value="AcylCoA_DH/ox_N_sf"/>
</dbReference>
<sequence length="393" mass="41888">MFDLTDDQKALQQAAKALSDGHVRDRATDVDSSEDYPWDTVEKLTEAGFMGMTIPTEFGGRGLSYFDAVLVIEQMARNCGVTARIVVEANMGGVGAIMGYGSDAQKKLAASYVLAGDKPAICITEPGAGSAATEMTTTAVKTDGGYVLNGKKHWITGGGVSKLHLVFARVIDDGKDLGIGGFIALRDDTEGLKIGAREYAMGLRGIPETEILFEDMFVPDAHVIQLPQGFKRGFAALMSAYNGQRVGAATVAHGIAQGAFERAVEFAKDREQFGRPIAEFQGLQWMIADMEIGLSAAQALIYKAAKSGGTGYPDKNAAAQAKVFAAENAVTVTNTALQIFGARGYGRSLPMERMVRDARMFTIGGGTAQMLRNQVASAVLDMKLPQTRNGYRG</sequence>
<dbReference type="Gene3D" id="1.20.140.10">
    <property type="entry name" value="Butyryl-CoA Dehydrogenase, subunit A, domain 3"/>
    <property type="match status" value="1"/>
</dbReference>
<evidence type="ECO:0000256" key="6">
    <source>
        <dbReference type="ARBA" id="ARBA00066461"/>
    </source>
</evidence>
<dbReference type="Pfam" id="PF02771">
    <property type="entry name" value="Acyl-CoA_dh_N"/>
    <property type="match status" value="1"/>
</dbReference>
<dbReference type="FunFam" id="1.20.140.10:FF:000004">
    <property type="entry name" value="Acyl-CoA dehydrogenase FadE25"/>
    <property type="match status" value="1"/>
</dbReference>
<organism evidence="13 14">
    <name type="scientific">Parasedimentitalea maritima</name>
    <dbReference type="NCBI Taxonomy" id="2578117"/>
    <lineage>
        <taxon>Bacteria</taxon>
        <taxon>Pseudomonadati</taxon>
        <taxon>Pseudomonadota</taxon>
        <taxon>Alphaproteobacteria</taxon>
        <taxon>Rhodobacterales</taxon>
        <taxon>Paracoccaceae</taxon>
        <taxon>Parasedimentitalea</taxon>
    </lineage>
</organism>
<dbReference type="Gene3D" id="1.10.540.10">
    <property type="entry name" value="Acyl-CoA dehydrogenase/oxidase, N-terminal domain"/>
    <property type="match status" value="1"/>
</dbReference>
<evidence type="ECO:0000256" key="5">
    <source>
        <dbReference type="ARBA" id="ARBA00052938"/>
    </source>
</evidence>
<evidence type="ECO:0000256" key="3">
    <source>
        <dbReference type="ARBA" id="ARBA00022630"/>
    </source>
</evidence>
<comment type="similarity">
    <text evidence="2 9">Belongs to the acyl-CoA dehydrogenase family.</text>
</comment>
<dbReference type="GO" id="GO:0003995">
    <property type="term" value="F:acyl-CoA dehydrogenase activity"/>
    <property type="evidence" value="ECO:0007669"/>
    <property type="project" value="TreeGrafter"/>
</dbReference>
<dbReference type="InterPro" id="IPR013786">
    <property type="entry name" value="AcylCoA_DH/ox_N"/>
</dbReference>
<evidence type="ECO:0000256" key="9">
    <source>
        <dbReference type="RuleBase" id="RU362125"/>
    </source>
</evidence>
<evidence type="ECO:0000256" key="2">
    <source>
        <dbReference type="ARBA" id="ARBA00009347"/>
    </source>
</evidence>
<evidence type="ECO:0000256" key="8">
    <source>
        <dbReference type="ARBA" id="ARBA00075603"/>
    </source>
</evidence>
<keyword evidence="4 9" id="KW-0274">FAD</keyword>
<dbReference type="PANTHER" id="PTHR43884:SF12">
    <property type="entry name" value="ISOVALERYL-COA DEHYDROGENASE, MITOCHONDRIAL-RELATED"/>
    <property type="match status" value="1"/>
</dbReference>
<dbReference type="SUPFAM" id="SSF47203">
    <property type="entry name" value="Acyl-CoA dehydrogenase C-terminal domain-like"/>
    <property type="match status" value="1"/>
</dbReference>
<dbReference type="SUPFAM" id="SSF56645">
    <property type="entry name" value="Acyl-CoA dehydrogenase NM domain-like"/>
    <property type="match status" value="1"/>
</dbReference>
<dbReference type="InterPro" id="IPR036250">
    <property type="entry name" value="AcylCo_DH-like_C"/>
</dbReference>
<evidence type="ECO:0000256" key="1">
    <source>
        <dbReference type="ARBA" id="ARBA00001974"/>
    </source>
</evidence>
<dbReference type="RefSeq" id="WP_158980032.1">
    <property type="nucleotide sequence ID" value="NZ_WSFO01000008.1"/>
</dbReference>
<dbReference type="EMBL" id="WSFO01000008">
    <property type="protein sequence ID" value="KAE9628794.1"/>
    <property type="molecule type" value="Genomic_DNA"/>
</dbReference>
<dbReference type="InterPro" id="IPR006091">
    <property type="entry name" value="Acyl-CoA_Oxase/DH_mid-dom"/>
</dbReference>
<dbReference type="InterPro" id="IPR009100">
    <property type="entry name" value="AcylCoA_DH/oxidase_NM_dom_sf"/>
</dbReference>
<evidence type="ECO:0000259" key="10">
    <source>
        <dbReference type="Pfam" id="PF00441"/>
    </source>
</evidence>
<evidence type="ECO:0000313" key="13">
    <source>
        <dbReference type="EMBL" id="KAE9628794.1"/>
    </source>
</evidence>
<dbReference type="Pfam" id="PF00441">
    <property type="entry name" value="Acyl-CoA_dh_1"/>
    <property type="match status" value="1"/>
</dbReference>
<dbReference type="PIRSF" id="PIRSF016578">
    <property type="entry name" value="HsaA"/>
    <property type="match status" value="1"/>
</dbReference>
<evidence type="ECO:0000259" key="12">
    <source>
        <dbReference type="Pfam" id="PF02771"/>
    </source>
</evidence>
<dbReference type="PANTHER" id="PTHR43884">
    <property type="entry name" value="ACYL-COA DEHYDROGENASE"/>
    <property type="match status" value="1"/>
</dbReference>
<dbReference type="InterPro" id="IPR046373">
    <property type="entry name" value="Acyl-CoA_Oxase/DH_mid-dom_sf"/>
</dbReference>
<dbReference type="Proteomes" id="UP000441586">
    <property type="component" value="Unassembled WGS sequence"/>
</dbReference>
<comment type="catalytic activity">
    <reaction evidence="5">
        <text>3-sulfinopropanoyl-CoA + H2O = propanoyl-CoA + sulfite + H(+)</text>
        <dbReference type="Rhea" id="RHEA:41624"/>
        <dbReference type="ChEBI" id="CHEBI:15377"/>
        <dbReference type="ChEBI" id="CHEBI:15378"/>
        <dbReference type="ChEBI" id="CHEBI:17359"/>
        <dbReference type="ChEBI" id="CHEBI:57392"/>
        <dbReference type="ChEBI" id="CHEBI:78349"/>
        <dbReference type="EC" id="3.13.1.4"/>
    </reaction>
    <physiologicalReaction direction="left-to-right" evidence="5">
        <dbReference type="Rhea" id="RHEA:41625"/>
    </physiologicalReaction>
</comment>
<keyword evidence="3 9" id="KW-0285">Flavoprotein</keyword>
<feature type="domain" description="Acyl-CoA dehydrogenase/oxidase C-terminal" evidence="10">
    <location>
        <begin position="232"/>
        <end position="379"/>
    </location>
</feature>
<gene>
    <name evidence="13" type="ORF">GP644_13575</name>
</gene>
<keyword evidence="9" id="KW-0560">Oxidoreductase</keyword>
<comment type="caution">
    <text evidence="13">The sequence shown here is derived from an EMBL/GenBank/DDBJ whole genome shotgun (WGS) entry which is preliminary data.</text>
</comment>
<dbReference type="GO" id="GO:0050660">
    <property type="term" value="F:flavin adenine dinucleotide binding"/>
    <property type="evidence" value="ECO:0007669"/>
    <property type="project" value="InterPro"/>
</dbReference>
<evidence type="ECO:0000256" key="4">
    <source>
        <dbReference type="ARBA" id="ARBA00022827"/>
    </source>
</evidence>
<dbReference type="Gene3D" id="2.40.110.10">
    <property type="entry name" value="Butyryl-CoA Dehydrogenase, subunit A, domain 2"/>
    <property type="match status" value="1"/>
</dbReference>
<accession>A0A6A4RFL8</accession>
<protein>
    <recommendedName>
        <fullName evidence="7">3-sulfinopropanoyl-CoA desulfinase</fullName>
        <ecNumber evidence="6">3.13.1.4</ecNumber>
    </recommendedName>
    <alternativeName>
        <fullName evidence="8">3-sulfinopropionyl coenzyme A desulfinase</fullName>
    </alternativeName>
</protein>
<comment type="cofactor">
    <cofactor evidence="1 9">
        <name>FAD</name>
        <dbReference type="ChEBI" id="CHEBI:57692"/>
    </cofactor>
</comment>
<dbReference type="Pfam" id="PF02770">
    <property type="entry name" value="Acyl-CoA_dh_M"/>
    <property type="match status" value="1"/>
</dbReference>
<name>A0A6A4RFL8_9RHOB</name>
<proteinExistence type="inferred from homology"/>
<dbReference type="EC" id="3.13.1.4" evidence="6"/>
<dbReference type="AlphaFoldDB" id="A0A6A4RFL8"/>
<evidence type="ECO:0000256" key="7">
    <source>
        <dbReference type="ARBA" id="ARBA00068311"/>
    </source>
</evidence>
<dbReference type="NCBIfam" id="NF042439">
    <property type="entry name" value="SulpropCoADesulf"/>
    <property type="match status" value="1"/>
</dbReference>
<evidence type="ECO:0000259" key="11">
    <source>
        <dbReference type="Pfam" id="PF02770"/>
    </source>
</evidence>
<reference evidence="13 14" key="1">
    <citation type="submission" date="2019-12" db="EMBL/GenBank/DDBJ databases">
        <authorList>
            <person name="Zhang Y.-J."/>
        </authorList>
    </citation>
    <scope>NUCLEOTIDE SEQUENCE [LARGE SCALE GENOMIC DNA]</scope>
    <source>
        <strain evidence="13 14">H18S-6</strain>
    </source>
</reference>
<evidence type="ECO:0000313" key="14">
    <source>
        <dbReference type="Proteomes" id="UP000441586"/>
    </source>
</evidence>
<feature type="domain" description="Acyl-CoA dehydrogenase/oxidase N-terminal" evidence="12">
    <location>
        <begin position="5"/>
        <end position="108"/>
    </location>
</feature>